<evidence type="ECO:0000313" key="3">
    <source>
        <dbReference type="EMBL" id="MDJ1642757.1"/>
    </source>
</evidence>
<keyword evidence="4" id="KW-1185">Reference proteome</keyword>
<evidence type="ECO:0000256" key="1">
    <source>
        <dbReference type="SAM" id="Coils"/>
    </source>
</evidence>
<evidence type="ECO:0000313" key="4">
    <source>
        <dbReference type="Proteomes" id="UP001237194"/>
    </source>
</evidence>
<reference evidence="3 4" key="1">
    <citation type="submission" date="2023-04" db="EMBL/GenBank/DDBJ databases">
        <title>A novel species of the genus Streptomyces: Streptomyces pakalii sp. nov. isolated from a Mexican soil jungle.</title>
        <authorList>
            <person name="Chavez-Hernandez M.A."/>
            <person name="Ortiz-Alvarez J."/>
            <person name="Villa-Tanaca L."/>
            <person name="Hernandez-Rodriguez C."/>
        </authorList>
    </citation>
    <scope>NUCLEOTIDE SEQUENCE [LARGE SCALE GENOMIC DNA]</scope>
    <source>
        <strain evidence="3 4">ENCB-J15</strain>
    </source>
</reference>
<feature type="coiled-coil region" evidence="1">
    <location>
        <begin position="5"/>
        <end position="32"/>
    </location>
</feature>
<gene>
    <name evidence="3" type="ORF">P5W92_20450</name>
</gene>
<proteinExistence type="predicted"/>
<dbReference type="InterPro" id="IPR004401">
    <property type="entry name" value="YbaB/EbfC"/>
</dbReference>
<organism evidence="3 4">
    <name type="scientific">Streptomyces pakalii</name>
    <dbReference type="NCBI Taxonomy" id="3036494"/>
    <lineage>
        <taxon>Bacteria</taxon>
        <taxon>Bacillati</taxon>
        <taxon>Actinomycetota</taxon>
        <taxon>Actinomycetes</taxon>
        <taxon>Kitasatosporales</taxon>
        <taxon>Streptomycetaceae</taxon>
        <taxon>Streptomyces</taxon>
    </lineage>
</organism>
<dbReference type="EMBL" id="JARWAF010000009">
    <property type="protein sequence ID" value="MDJ1642757.1"/>
    <property type="molecule type" value="Genomic_DNA"/>
</dbReference>
<dbReference type="RefSeq" id="WP_283896717.1">
    <property type="nucleotide sequence ID" value="NZ_JARWAF010000009.1"/>
</dbReference>
<keyword evidence="1" id="KW-0175">Coiled coil</keyword>
<dbReference type="Pfam" id="PF02575">
    <property type="entry name" value="YbaB_DNA_bd"/>
    <property type="match status" value="1"/>
</dbReference>
<protein>
    <submittedName>
        <fullName evidence="3">YbaB/EbfC family nucleoid-associated protein</fullName>
    </submittedName>
</protein>
<dbReference type="SUPFAM" id="SSF82607">
    <property type="entry name" value="YbaB-like"/>
    <property type="match status" value="1"/>
</dbReference>
<accession>A0ABT7DAD4</accession>
<name>A0ABT7DAD4_9ACTN</name>
<sequence length="151" mass="16312">MSEESERLEKQLAKATADLESVQSAAADAERQLSTFTSSAFSADGSVEVSVGGQGEVTAVKFLDGKYRSMTASQLSDAVLGTIQEARSHHSRMVRDLFEPLTRASAVMPELPGLELDWDRILGPAADALPEESYPRGANDRLRDEIDGDEP</sequence>
<feature type="region of interest" description="Disordered" evidence="2">
    <location>
        <begin position="127"/>
        <end position="151"/>
    </location>
</feature>
<comment type="caution">
    <text evidence="3">The sequence shown here is derived from an EMBL/GenBank/DDBJ whole genome shotgun (WGS) entry which is preliminary data.</text>
</comment>
<dbReference type="Proteomes" id="UP001237194">
    <property type="component" value="Unassembled WGS sequence"/>
</dbReference>
<dbReference type="Gene3D" id="3.30.1310.10">
    <property type="entry name" value="Nucleoid-associated protein YbaB-like domain"/>
    <property type="match status" value="1"/>
</dbReference>
<dbReference type="InterPro" id="IPR036894">
    <property type="entry name" value="YbaB-like_sf"/>
</dbReference>
<evidence type="ECO:0000256" key="2">
    <source>
        <dbReference type="SAM" id="MobiDB-lite"/>
    </source>
</evidence>